<reference evidence="2" key="1">
    <citation type="submission" date="2021-12" db="EMBL/GenBank/DDBJ databases">
        <authorList>
            <person name="King R."/>
        </authorList>
    </citation>
    <scope>NUCLEOTIDE SEQUENCE</scope>
</reference>
<protein>
    <recommendedName>
        <fullName evidence="4">Trichohyalin-plectin-homology domain-containing protein</fullName>
    </recommendedName>
</protein>
<feature type="coiled-coil region" evidence="1">
    <location>
        <begin position="174"/>
        <end position="208"/>
    </location>
</feature>
<dbReference type="OrthoDB" id="331765at2759"/>
<evidence type="ECO:0000313" key="3">
    <source>
        <dbReference type="Proteomes" id="UP001153714"/>
    </source>
</evidence>
<name>A0A9N9R3S0_9NEOP</name>
<dbReference type="PANTHER" id="PTHR28663:SF1">
    <property type="entry name" value="CILIA- AND FLAGELLA- ASSOCIATED PROTEIN 210"/>
    <property type="match status" value="1"/>
</dbReference>
<evidence type="ECO:0000313" key="2">
    <source>
        <dbReference type="EMBL" id="CAG9788963.1"/>
    </source>
</evidence>
<gene>
    <name evidence="2" type="ORF">DIATSA_LOCUS6735</name>
</gene>
<dbReference type="PANTHER" id="PTHR28663">
    <property type="entry name" value="COILED-COIL DOMAIN-CONTAINING PROTEIN 173"/>
    <property type="match status" value="1"/>
</dbReference>
<proteinExistence type="predicted"/>
<keyword evidence="1" id="KW-0175">Coiled coil</keyword>
<dbReference type="GO" id="GO:0005879">
    <property type="term" value="C:axonemal microtubule"/>
    <property type="evidence" value="ECO:0007669"/>
    <property type="project" value="TreeGrafter"/>
</dbReference>
<dbReference type="EMBL" id="OU893333">
    <property type="protein sequence ID" value="CAG9788963.1"/>
    <property type="molecule type" value="Genomic_DNA"/>
</dbReference>
<reference evidence="2" key="2">
    <citation type="submission" date="2022-10" db="EMBL/GenBank/DDBJ databases">
        <authorList>
            <consortium name="ENA_rothamsted_submissions"/>
            <consortium name="culmorum"/>
            <person name="King R."/>
        </authorList>
    </citation>
    <scope>NUCLEOTIDE SEQUENCE</scope>
</reference>
<sequence length="304" mass="36501">MPIVLSKDEWDRIGRWADHGKEDPETVRRREYVRYLDAKSNAMTKSWPNSLENVNKRNEEARRARLEAAEAKNTNFYKRYVKNKQEEQERLMYSARETIFKNKDAPKFLLGAVIETVVQKERMEQMKFLEELRRKEAEQKRQDDDDIILRAKEWHARNQEKKAKRFEVNKQHQKEILEQAHEVSERNRTEYETELNMQKLDNIKAEEEMDAIKKFGEDFRSRQENEHRRREQEARDQLDDKLIDILVKSRARIEAKRKKTEKDVKDEKLRVLEQISSKLESGDAARDAKEQAILDKAIKEKQAM</sequence>
<evidence type="ECO:0008006" key="4">
    <source>
        <dbReference type="Google" id="ProtNLM"/>
    </source>
</evidence>
<accession>A0A9N9R3S0</accession>
<dbReference type="Proteomes" id="UP001153714">
    <property type="component" value="Chromosome 2"/>
</dbReference>
<evidence type="ECO:0000256" key="1">
    <source>
        <dbReference type="SAM" id="Coils"/>
    </source>
</evidence>
<dbReference type="AlphaFoldDB" id="A0A9N9R3S0"/>
<organism evidence="2 3">
    <name type="scientific">Diatraea saccharalis</name>
    <name type="common">sugarcane borer</name>
    <dbReference type="NCBI Taxonomy" id="40085"/>
    <lineage>
        <taxon>Eukaryota</taxon>
        <taxon>Metazoa</taxon>
        <taxon>Ecdysozoa</taxon>
        <taxon>Arthropoda</taxon>
        <taxon>Hexapoda</taxon>
        <taxon>Insecta</taxon>
        <taxon>Pterygota</taxon>
        <taxon>Neoptera</taxon>
        <taxon>Endopterygota</taxon>
        <taxon>Lepidoptera</taxon>
        <taxon>Glossata</taxon>
        <taxon>Ditrysia</taxon>
        <taxon>Pyraloidea</taxon>
        <taxon>Crambidae</taxon>
        <taxon>Crambinae</taxon>
        <taxon>Diatraea</taxon>
    </lineage>
</organism>
<dbReference type="InterPro" id="IPR039986">
    <property type="entry name" value="CFAP210"/>
</dbReference>
<keyword evidence="3" id="KW-1185">Reference proteome</keyword>